<accession>A0A7M5UTX0</accession>
<dbReference type="PANTHER" id="PTHR16515">
    <property type="entry name" value="PR DOMAIN ZINC FINGER PROTEIN"/>
    <property type="match status" value="1"/>
</dbReference>
<dbReference type="OrthoDB" id="6022072at2759"/>
<dbReference type="GO" id="GO:0010468">
    <property type="term" value="P:regulation of gene expression"/>
    <property type="evidence" value="ECO:0007669"/>
    <property type="project" value="TreeGrafter"/>
</dbReference>
<dbReference type="GO" id="GO:0008270">
    <property type="term" value="F:zinc ion binding"/>
    <property type="evidence" value="ECO:0007669"/>
    <property type="project" value="UniProtKB-KW"/>
</dbReference>
<dbReference type="EnsemblMetazoa" id="CLYHEMT004450.1">
    <property type="protein sequence ID" value="CLYHEMP004450.1"/>
    <property type="gene ID" value="CLYHEMG004450"/>
</dbReference>
<feature type="region of interest" description="Disordered" evidence="13">
    <location>
        <begin position="190"/>
        <end position="213"/>
    </location>
</feature>
<evidence type="ECO:0000256" key="8">
    <source>
        <dbReference type="ARBA" id="ARBA00023015"/>
    </source>
</evidence>
<dbReference type="FunFam" id="3.30.160.60:FF:001134">
    <property type="entry name" value="Zinc finger protein 70"/>
    <property type="match status" value="1"/>
</dbReference>
<dbReference type="GeneID" id="136805863"/>
<dbReference type="FunFam" id="3.30.160.60:FF:000690">
    <property type="entry name" value="Zinc finger protein 354C"/>
    <property type="match status" value="1"/>
</dbReference>
<keyword evidence="6 12" id="KW-0863">Zinc-finger</keyword>
<keyword evidence="11" id="KW-0539">Nucleus</keyword>
<evidence type="ECO:0000256" key="11">
    <source>
        <dbReference type="ARBA" id="ARBA00023242"/>
    </source>
</evidence>
<evidence type="ECO:0000256" key="9">
    <source>
        <dbReference type="ARBA" id="ARBA00023125"/>
    </source>
</evidence>
<comment type="similarity">
    <text evidence="3">Belongs to the krueppel C2H2-type zinc-finger protein family.</text>
</comment>
<dbReference type="AlphaFoldDB" id="A0A7M5UTX0"/>
<dbReference type="InterPro" id="IPR013087">
    <property type="entry name" value="Znf_C2H2_type"/>
</dbReference>
<feature type="region of interest" description="Disordered" evidence="13">
    <location>
        <begin position="124"/>
        <end position="159"/>
    </location>
</feature>
<keyword evidence="5" id="KW-0677">Repeat</keyword>
<evidence type="ECO:0000256" key="2">
    <source>
        <dbReference type="ARBA" id="ARBA00004123"/>
    </source>
</evidence>
<keyword evidence="10" id="KW-0804">Transcription</keyword>
<protein>
    <recommendedName>
        <fullName evidence="14">C2H2-type domain-containing protein</fullName>
    </recommendedName>
</protein>
<evidence type="ECO:0000313" key="15">
    <source>
        <dbReference type="EnsemblMetazoa" id="CLYHEMP004450.1"/>
    </source>
</evidence>
<dbReference type="PANTHER" id="PTHR16515:SF49">
    <property type="entry name" value="GASTRULA ZINC FINGER PROTEIN XLCGF49.1-LIKE-RELATED"/>
    <property type="match status" value="1"/>
</dbReference>
<dbReference type="PROSITE" id="PS50157">
    <property type="entry name" value="ZINC_FINGER_C2H2_2"/>
    <property type="match status" value="3"/>
</dbReference>
<reference evidence="15" key="1">
    <citation type="submission" date="2021-01" db="UniProtKB">
        <authorList>
            <consortium name="EnsemblMetazoa"/>
        </authorList>
    </citation>
    <scope>IDENTIFICATION</scope>
</reference>
<dbReference type="RefSeq" id="XP_066918522.1">
    <property type="nucleotide sequence ID" value="XM_067062421.1"/>
</dbReference>
<keyword evidence="7" id="KW-0862">Zinc</keyword>
<dbReference type="SMART" id="SM00355">
    <property type="entry name" value="ZnF_C2H2"/>
    <property type="match status" value="3"/>
</dbReference>
<name>A0A7M5UTX0_9CNID</name>
<evidence type="ECO:0000256" key="5">
    <source>
        <dbReference type="ARBA" id="ARBA00022737"/>
    </source>
</evidence>
<evidence type="ECO:0000256" key="13">
    <source>
        <dbReference type="SAM" id="MobiDB-lite"/>
    </source>
</evidence>
<sequence>MSIPNSPGGKPSAANIAAANIAMGIPSMQDVCLLPEITTPTVNDNRPFQCTICGNRFRQQCHLTQHIRIHTNDRPYHCSHCEKAFKQKSQLNQHERIHTGEKPYQCHLCAKAFPQAGQLYSHKKTHGINPRVTKDPPEGDDVPRRGRKRKNKNPSQVVLAPPPVAYLIESLHRPGLPPQYDHLSSVVPTKERKIRENSKHQLQVTDPLPPPEKPQRLEDLTQALLRDDPLSTVQNRQRLIPVTRDQYQHFLQNQQLFYHHPEQYQQHYYQRPESSRETFTTITTSLPPATTLTQSVKNFKASEAPGKQPETQTANVKVEEIPSHLKDLERLIPSYEQT</sequence>
<feature type="compositionally biased region" description="Basic and acidic residues" evidence="13">
    <location>
        <begin position="132"/>
        <end position="144"/>
    </location>
</feature>
<keyword evidence="9" id="KW-0238">DNA-binding</keyword>
<comment type="function">
    <text evidence="1">May be involved in transcriptional regulation.</text>
</comment>
<dbReference type="PROSITE" id="PS00028">
    <property type="entry name" value="ZINC_FINGER_C2H2_1"/>
    <property type="match status" value="3"/>
</dbReference>
<evidence type="ECO:0000256" key="3">
    <source>
        <dbReference type="ARBA" id="ARBA00006991"/>
    </source>
</evidence>
<dbReference type="Gene3D" id="3.30.160.60">
    <property type="entry name" value="Classic Zinc Finger"/>
    <property type="match status" value="3"/>
</dbReference>
<evidence type="ECO:0000259" key="14">
    <source>
        <dbReference type="PROSITE" id="PS50157"/>
    </source>
</evidence>
<evidence type="ECO:0000256" key="6">
    <source>
        <dbReference type="ARBA" id="ARBA00022771"/>
    </source>
</evidence>
<feature type="domain" description="C2H2-type" evidence="14">
    <location>
        <begin position="48"/>
        <end position="75"/>
    </location>
</feature>
<dbReference type="SUPFAM" id="SSF57667">
    <property type="entry name" value="beta-beta-alpha zinc fingers"/>
    <property type="match status" value="2"/>
</dbReference>
<comment type="subcellular location">
    <subcellularLocation>
        <location evidence="2">Nucleus</location>
    </subcellularLocation>
</comment>
<dbReference type="GO" id="GO:0003677">
    <property type="term" value="F:DNA binding"/>
    <property type="evidence" value="ECO:0007669"/>
    <property type="project" value="UniProtKB-KW"/>
</dbReference>
<dbReference type="Proteomes" id="UP000594262">
    <property type="component" value="Unplaced"/>
</dbReference>
<evidence type="ECO:0000256" key="4">
    <source>
        <dbReference type="ARBA" id="ARBA00022723"/>
    </source>
</evidence>
<keyword evidence="4" id="KW-0479">Metal-binding</keyword>
<evidence type="ECO:0000256" key="7">
    <source>
        <dbReference type="ARBA" id="ARBA00022833"/>
    </source>
</evidence>
<evidence type="ECO:0000256" key="10">
    <source>
        <dbReference type="ARBA" id="ARBA00023163"/>
    </source>
</evidence>
<proteinExistence type="inferred from homology"/>
<dbReference type="Pfam" id="PF00096">
    <property type="entry name" value="zf-C2H2"/>
    <property type="match status" value="3"/>
</dbReference>
<dbReference type="FunFam" id="3.30.160.60:FF:000145">
    <property type="entry name" value="Zinc finger protein 574"/>
    <property type="match status" value="1"/>
</dbReference>
<keyword evidence="16" id="KW-1185">Reference proteome</keyword>
<keyword evidence="8" id="KW-0805">Transcription regulation</keyword>
<dbReference type="GO" id="GO:0005634">
    <property type="term" value="C:nucleus"/>
    <property type="evidence" value="ECO:0007669"/>
    <property type="project" value="UniProtKB-SubCell"/>
</dbReference>
<dbReference type="InterPro" id="IPR050331">
    <property type="entry name" value="Zinc_finger"/>
</dbReference>
<organism evidence="15 16">
    <name type="scientific">Clytia hemisphaerica</name>
    <dbReference type="NCBI Taxonomy" id="252671"/>
    <lineage>
        <taxon>Eukaryota</taxon>
        <taxon>Metazoa</taxon>
        <taxon>Cnidaria</taxon>
        <taxon>Hydrozoa</taxon>
        <taxon>Hydroidolina</taxon>
        <taxon>Leptothecata</taxon>
        <taxon>Obeliida</taxon>
        <taxon>Clytiidae</taxon>
        <taxon>Clytia</taxon>
    </lineage>
</organism>
<evidence type="ECO:0000256" key="12">
    <source>
        <dbReference type="PROSITE-ProRule" id="PRU00042"/>
    </source>
</evidence>
<feature type="compositionally biased region" description="Basic and acidic residues" evidence="13">
    <location>
        <begin position="190"/>
        <end position="199"/>
    </location>
</feature>
<dbReference type="InterPro" id="IPR036236">
    <property type="entry name" value="Znf_C2H2_sf"/>
</dbReference>
<evidence type="ECO:0000256" key="1">
    <source>
        <dbReference type="ARBA" id="ARBA00003767"/>
    </source>
</evidence>
<evidence type="ECO:0000313" key="16">
    <source>
        <dbReference type="Proteomes" id="UP000594262"/>
    </source>
</evidence>
<feature type="domain" description="C2H2-type" evidence="14">
    <location>
        <begin position="104"/>
        <end position="126"/>
    </location>
</feature>
<feature type="domain" description="C2H2-type" evidence="14">
    <location>
        <begin position="76"/>
        <end position="103"/>
    </location>
</feature>